<keyword evidence="2" id="KW-1185">Reference proteome</keyword>
<accession>A0A507QSW2</accession>
<protein>
    <recommendedName>
        <fullName evidence="3">Protein kinase domain-containing protein</fullName>
    </recommendedName>
</protein>
<evidence type="ECO:0000313" key="1">
    <source>
        <dbReference type="EMBL" id="TQB70130.1"/>
    </source>
</evidence>
<gene>
    <name evidence="1" type="ORF">MPDQ_000908</name>
</gene>
<dbReference type="EMBL" id="VIFY01000120">
    <property type="protein sequence ID" value="TQB70130.1"/>
    <property type="molecule type" value="Genomic_DNA"/>
</dbReference>
<reference evidence="1 2" key="1">
    <citation type="submission" date="2019-06" db="EMBL/GenBank/DDBJ databases">
        <title>Wine fermentation using esterase from Monascus purpureus.</title>
        <authorList>
            <person name="Geng C."/>
            <person name="Zhang Y."/>
        </authorList>
    </citation>
    <scope>NUCLEOTIDE SEQUENCE [LARGE SCALE GENOMIC DNA]</scope>
    <source>
        <strain evidence="1">HQ1</strain>
    </source>
</reference>
<dbReference type="AlphaFoldDB" id="A0A507QSW2"/>
<dbReference type="STRING" id="5098.A0A507QSW2"/>
<sequence>MEIKLSEISFIEQLKESESSCVFRVHWHDKDCVMKVYHAWDPSPADPSFRELDPFKCESHAYHRLKSAGLCDRGYVPKFYGFIEDIDPGEWEPHLESFRGDNLRPNAVLMEYVPDMRTIDLSNFSHERIHQLRRVLAEMHAAGVYHADAYPQNMKVQENSGRVLWIGFDHAQTFSTESITALQQKWLDEEMELMDYFVGALTADFRDGEINRTWMYYNGSV</sequence>
<dbReference type="Pfam" id="PF06293">
    <property type="entry name" value="Kdo"/>
    <property type="match status" value="1"/>
</dbReference>
<dbReference type="InterPro" id="IPR011009">
    <property type="entry name" value="Kinase-like_dom_sf"/>
</dbReference>
<proteinExistence type="predicted"/>
<organism evidence="1 2">
    <name type="scientific">Monascus purpureus</name>
    <name type="common">Red mold</name>
    <name type="synonym">Monascus anka</name>
    <dbReference type="NCBI Taxonomy" id="5098"/>
    <lineage>
        <taxon>Eukaryota</taxon>
        <taxon>Fungi</taxon>
        <taxon>Dikarya</taxon>
        <taxon>Ascomycota</taxon>
        <taxon>Pezizomycotina</taxon>
        <taxon>Eurotiomycetes</taxon>
        <taxon>Eurotiomycetidae</taxon>
        <taxon>Eurotiales</taxon>
        <taxon>Aspergillaceae</taxon>
        <taxon>Monascus</taxon>
    </lineage>
</organism>
<dbReference type="Proteomes" id="UP000319663">
    <property type="component" value="Unassembled WGS sequence"/>
</dbReference>
<dbReference type="SUPFAM" id="SSF56112">
    <property type="entry name" value="Protein kinase-like (PK-like)"/>
    <property type="match status" value="1"/>
</dbReference>
<evidence type="ECO:0000313" key="2">
    <source>
        <dbReference type="Proteomes" id="UP000319663"/>
    </source>
</evidence>
<dbReference type="OrthoDB" id="4185642at2759"/>
<comment type="caution">
    <text evidence="1">The sequence shown here is derived from an EMBL/GenBank/DDBJ whole genome shotgun (WGS) entry which is preliminary data.</text>
</comment>
<evidence type="ECO:0008006" key="3">
    <source>
        <dbReference type="Google" id="ProtNLM"/>
    </source>
</evidence>
<dbReference type="Gene3D" id="1.10.510.10">
    <property type="entry name" value="Transferase(Phosphotransferase) domain 1"/>
    <property type="match status" value="1"/>
</dbReference>
<name>A0A507QSW2_MONPU</name>